<evidence type="ECO:0000313" key="2">
    <source>
        <dbReference type="EMBL" id="ODN70624.1"/>
    </source>
</evidence>
<keyword evidence="3" id="KW-1185">Reference proteome</keyword>
<feature type="compositionally biased region" description="Polar residues" evidence="1">
    <location>
        <begin position="21"/>
        <end position="40"/>
    </location>
</feature>
<gene>
    <name evidence="2" type="ORF">A6302_02046</name>
</gene>
<protein>
    <submittedName>
        <fullName evidence="2">Uncharacterized protein</fullName>
    </submittedName>
</protein>
<dbReference type="Proteomes" id="UP000094622">
    <property type="component" value="Unassembled WGS sequence"/>
</dbReference>
<name>A0A1E3H2W2_9HYPH</name>
<dbReference type="EMBL" id="MCRJ01000044">
    <property type="protein sequence ID" value="ODN70624.1"/>
    <property type="molecule type" value="Genomic_DNA"/>
</dbReference>
<organism evidence="2 3">
    <name type="scientific">Methylobrevis pamukkalensis</name>
    <dbReference type="NCBI Taxonomy" id="1439726"/>
    <lineage>
        <taxon>Bacteria</taxon>
        <taxon>Pseudomonadati</taxon>
        <taxon>Pseudomonadota</taxon>
        <taxon>Alphaproteobacteria</taxon>
        <taxon>Hyphomicrobiales</taxon>
        <taxon>Pleomorphomonadaceae</taxon>
        <taxon>Methylobrevis</taxon>
    </lineage>
</organism>
<evidence type="ECO:0000313" key="3">
    <source>
        <dbReference type="Proteomes" id="UP000094622"/>
    </source>
</evidence>
<sequence>MPPGSVRIGPGAMELTRMPRSPNSLALQRVSSSSPPLTAA</sequence>
<accession>A0A1E3H2W2</accession>
<comment type="caution">
    <text evidence="2">The sequence shown here is derived from an EMBL/GenBank/DDBJ whole genome shotgun (WGS) entry which is preliminary data.</text>
</comment>
<dbReference type="AlphaFoldDB" id="A0A1E3H2W2"/>
<evidence type="ECO:0000256" key="1">
    <source>
        <dbReference type="SAM" id="MobiDB-lite"/>
    </source>
</evidence>
<proteinExistence type="predicted"/>
<feature type="region of interest" description="Disordered" evidence="1">
    <location>
        <begin position="1"/>
        <end position="40"/>
    </location>
</feature>
<reference evidence="2 3" key="1">
    <citation type="submission" date="2016-07" db="EMBL/GenBank/DDBJ databases">
        <title>Draft Genome Sequence of Methylobrevis pamukkalensis PK2.</title>
        <authorList>
            <person name="Vasilenko O.V."/>
            <person name="Doronina N.V."/>
            <person name="Shmareva M.N."/>
            <person name="Tarlachkov S.V."/>
            <person name="Mustakhimov I."/>
            <person name="Trotsenko Y.A."/>
        </authorList>
    </citation>
    <scope>NUCLEOTIDE SEQUENCE [LARGE SCALE GENOMIC DNA]</scope>
    <source>
        <strain evidence="2 3">PK2</strain>
    </source>
</reference>